<sequence>MNGFSIQKLFSLLLVCLFSSFAVCAQKSLPGQKGAPEFMESNPRREETNSSSSALVDEDGERNPETAFASKFNRM</sequence>
<accession>A0AAD4NHH1</accession>
<evidence type="ECO:0000313" key="4">
    <source>
        <dbReference type="Proteomes" id="UP001201812"/>
    </source>
</evidence>
<dbReference type="AlphaFoldDB" id="A0AAD4NHH1"/>
<dbReference type="Proteomes" id="UP001201812">
    <property type="component" value="Unassembled WGS sequence"/>
</dbReference>
<keyword evidence="4" id="KW-1185">Reference proteome</keyword>
<dbReference type="EMBL" id="JAKKPZ010000002">
    <property type="protein sequence ID" value="KAI1725692.1"/>
    <property type="molecule type" value="Genomic_DNA"/>
</dbReference>
<comment type="caution">
    <text evidence="3">The sequence shown here is derived from an EMBL/GenBank/DDBJ whole genome shotgun (WGS) entry which is preliminary data.</text>
</comment>
<feature type="region of interest" description="Disordered" evidence="1">
    <location>
        <begin position="31"/>
        <end position="75"/>
    </location>
</feature>
<reference evidence="3" key="1">
    <citation type="submission" date="2022-01" db="EMBL/GenBank/DDBJ databases">
        <title>Genome Sequence Resource for Two Populations of Ditylenchus destructor, the Migratory Endoparasitic Phytonematode.</title>
        <authorList>
            <person name="Zhang H."/>
            <person name="Lin R."/>
            <person name="Xie B."/>
        </authorList>
    </citation>
    <scope>NUCLEOTIDE SEQUENCE</scope>
    <source>
        <strain evidence="3">BazhouSP</strain>
    </source>
</reference>
<protein>
    <submittedName>
        <fullName evidence="3">Uncharacterized protein</fullName>
    </submittedName>
</protein>
<evidence type="ECO:0000313" key="3">
    <source>
        <dbReference type="EMBL" id="KAI1725692.1"/>
    </source>
</evidence>
<name>A0AAD4NHH1_9BILA</name>
<feature type="chain" id="PRO_5042171673" evidence="2">
    <location>
        <begin position="26"/>
        <end position="75"/>
    </location>
</feature>
<evidence type="ECO:0000256" key="1">
    <source>
        <dbReference type="SAM" id="MobiDB-lite"/>
    </source>
</evidence>
<proteinExistence type="predicted"/>
<evidence type="ECO:0000256" key="2">
    <source>
        <dbReference type="SAM" id="SignalP"/>
    </source>
</evidence>
<organism evidence="3 4">
    <name type="scientific">Ditylenchus destructor</name>
    <dbReference type="NCBI Taxonomy" id="166010"/>
    <lineage>
        <taxon>Eukaryota</taxon>
        <taxon>Metazoa</taxon>
        <taxon>Ecdysozoa</taxon>
        <taxon>Nematoda</taxon>
        <taxon>Chromadorea</taxon>
        <taxon>Rhabditida</taxon>
        <taxon>Tylenchina</taxon>
        <taxon>Tylenchomorpha</taxon>
        <taxon>Sphaerularioidea</taxon>
        <taxon>Anguinidae</taxon>
        <taxon>Anguininae</taxon>
        <taxon>Ditylenchus</taxon>
    </lineage>
</organism>
<keyword evidence="2" id="KW-0732">Signal</keyword>
<feature type="signal peptide" evidence="2">
    <location>
        <begin position="1"/>
        <end position="25"/>
    </location>
</feature>
<gene>
    <name evidence="3" type="ORF">DdX_02368</name>
</gene>